<reference evidence="2" key="1">
    <citation type="submission" date="2020-11" db="EMBL/GenBank/DDBJ databases">
        <authorList>
            <person name="Whitehead M."/>
        </authorList>
    </citation>
    <scope>NUCLEOTIDE SEQUENCE</scope>
    <source>
        <strain evidence="2">EGII</strain>
    </source>
</reference>
<dbReference type="EMBL" id="CAJHJT010000034">
    <property type="protein sequence ID" value="CAD7004373.1"/>
    <property type="molecule type" value="Genomic_DNA"/>
</dbReference>
<gene>
    <name evidence="2" type="ORF">CCAP1982_LOCUS12783</name>
</gene>
<sequence length="143" mass="16596">AFALREVCSPRWVSPSWSGQTGGQTDKWADVPRDSERQSLSEADADKQTCKYRRADRETYEQRTLRRSQGMSPVQHRIRPLKWWVAEARTSWRRCRALRCICVCECVVVAVAAAIDRDEGEPDGLILFHFYTTTTTRTMKERI</sequence>
<feature type="compositionally biased region" description="Basic and acidic residues" evidence="1">
    <location>
        <begin position="27"/>
        <end position="47"/>
    </location>
</feature>
<evidence type="ECO:0000313" key="2">
    <source>
        <dbReference type="EMBL" id="CAD7004373.1"/>
    </source>
</evidence>
<name>A0A811V4D2_CERCA</name>
<dbReference type="AlphaFoldDB" id="A0A811V4D2"/>
<organism evidence="2 3">
    <name type="scientific">Ceratitis capitata</name>
    <name type="common">Mediterranean fruit fly</name>
    <name type="synonym">Tephritis capitata</name>
    <dbReference type="NCBI Taxonomy" id="7213"/>
    <lineage>
        <taxon>Eukaryota</taxon>
        <taxon>Metazoa</taxon>
        <taxon>Ecdysozoa</taxon>
        <taxon>Arthropoda</taxon>
        <taxon>Hexapoda</taxon>
        <taxon>Insecta</taxon>
        <taxon>Pterygota</taxon>
        <taxon>Neoptera</taxon>
        <taxon>Endopterygota</taxon>
        <taxon>Diptera</taxon>
        <taxon>Brachycera</taxon>
        <taxon>Muscomorpha</taxon>
        <taxon>Tephritoidea</taxon>
        <taxon>Tephritidae</taxon>
        <taxon>Ceratitis</taxon>
        <taxon>Ceratitis</taxon>
    </lineage>
</organism>
<comment type="caution">
    <text evidence="2">The sequence shown here is derived from an EMBL/GenBank/DDBJ whole genome shotgun (WGS) entry which is preliminary data.</text>
</comment>
<dbReference type="Proteomes" id="UP000606786">
    <property type="component" value="Unassembled WGS sequence"/>
</dbReference>
<proteinExistence type="predicted"/>
<accession>A0A811V4D2</accession>
<protein>
    <submittedName>
        <fullName evidence="2">(Mediterranean fruit fly) hypothetical protein</fullName>
    </submittedName>
</protein>
<evidence type="ECO:0000313" key="3">
    <source>
        <dbReference type="Proteomes" id="UP000606786"/>
    </source>
</evidence>
<feature type="region of interest" description="Disordered" evidence="1">
    <location>
        <begin position="12"/>
        <end position="47"/>
    </location>
</feature>
<evidence type="ECO:0000256" key="1">
    <source>
        <dbReference type="SAM" id="MobiDB-lite"/>
    </source>
</evidence>
<feature type="non-terminal residue" evidence="2">
    <location>
        <position position="1"/>
    </location>
</feature>
<keyword evidence="3" id="KW-1185">Reference proteome</keyword>